<comment type="caution">
    <text evidence="1">The sequence shown here is derived from an EMBL/GenBank/DDBJ whole genome shotgun (WGS) entry which is preliminary data.</text>
</comment>
<dbReference type="OrthoDB" id="6351216at2759"/>
<reference evidence="1 2" key="1">
    <citation type="submission" date="2018-04" db="EMBL/GenBank/DDBJ databases">
        <authorList>
            <person name="Zhang X."/>
            <person name="Yuan J."/>
            <person name="Li F."/>
            <person name="Xiang J."/>
        </authorList>
    </citation>
    <scope>NUCLEOTIDE SEQUENCE [LARGE SCALE GENOMIC DNA]</scope>
    <source>
        <tissue evidence="1">Muscle</tissue>
    </source>
</reference>
<name>A0A3R7M0P7_PENVA</name>
<gene>
    <name evidence="1" type="ORF">C7M84_013354</name>
</gene>
<dbReference type="PANTHER" id="PTHR20905:SF1">
    <property type="entry name" value="AT07410P-RELATED"/>
    <property type="match status" value="1"/>
</dbReference>
<reference evidence="1 2" key="2">
    <citation type="submission" date="2019-01" db="EMBL/GenBank/DDBJ databases">
        <title>The decoding of complex shrimp genome reveals the adaptation for benthos swimmer, frequently molting mechanism and breeding impact on genome.</title>
        <authorList>
            <person name="Sun Y."/>
            <person name="Gao Y."/>
            <person name="Yu Y."/>
        </authorList>
    </citation>
    <scope>NUCLEOTIDE SEQUENCE [LARGE SCALE GENOMIC DNA]</scope>
    <source>
        <tissue evidence="1">Muscle</tissue>
    </source>
</reference>
<accession>A0A3R7M0P7</accession>
<dbReference type="EMBL" id="QCYY01002660">
    <property type="protein sequence ID" value="ROT68496.1"/>
    <property type="molecule type" value="Genomic_DNA"/>
</dbReference>
<dbReference type="AlphaFoldDB" id="A0A3R7M0P7"/>
<protein>
    <recommendedName>
        <fullName evidence="3">N-acetyltransferase domain-containing protein</fullName>
    </recommendedName>
</protein>
<organism evidence="1 2">
    <name type="scientific">Penaeus vannamei</name>
    <name type="common">Whiteleg shrimp</name>
    <name type="synonym">Litopenaeus vannamei</name>
    <dbReference type="NCBI Taxonomy" id="6689"/>
    <lineage>
        <taxon>Eukaryota</taxon>
        <taxon>Metazoa</taxon>
        <taxon>Ecdysozoa</taxon>
        <taxon>Arthropoda</taxon>
        <taxon>Crustacea</taxon>
        <taxon>Multicrustacea</taxon>
        <taxon>Malacostraca</taxon>
        <taxon>Eumalacostraca</taxon>
        <taxon>Eucarida</taxon>
        <taxon>Decapoda</taxon>
        <taxon>Dendrobranchiata</taxon>
        <taxon>Penaeoidea</taxon>
        <taxon>Penaeidae</taxon>
        <taxon>Penaeus</taxon>
    </lineage>
</organism>
<dbReference type="Gene3D" id="3.40.630.30">
    <property type="match status" value="1"/>
</dbReference>
<evidence type="ECO:0000313" key="1">
    <source>
        <dbReference type="EMBL" id="ROT68496.1"/>
    </source>
</evidence>
<dbReference type="Proteomes" id="UP000283509">
    <property type="component" value="Unassembled WGS sequence"/>
</dbReference>
<proteinExistence type="predicted"/>
<dbReference type="PANTHER" id="PTHR20905">
    <property type="entry name" value="N-ACETYLTRANSFERASE-RELATED"/>
    <property type="match status" value="1"/>
</dbReference>
<dbReference type="GO" id="GO:0008080">
    <property type="term" value="F:N-acetyltransferase activity"/>
    <property type="evidence" value="ECO:0007669"/>
    <property type="project" value="TreeGrafter"/>
</dbReference>
<evidence type="ECO:0008006" key="3">
    <source>
        <dbReference type="Google" id="ProtNLM"/>
    </source>
</evidence>
<sequence length="197" mass="21532">MSRDKRRPKTRWSARRKMAASLASLEFLGLTEEHLEAVLRFTQQHFFPREPLCSGLSVGAVDPREGTRMGDELRKCLASGLSVGAFDRTSRDLVGIGLSYACAKDGETDGDAGLSPPCELEAMYKRDDLVWASVGLFDVPGVEKILGMSIWCVRSDYGRRGIARKIAEVRAGGIARVDGGLVEGWKDWGLKDGRIGG</sequence>
<evidence type="ECO:0000313" key="2">
    <source>
        <dbReference type="Proteomes" id="UP000283509"/>
    </source>
</evidence>
<keyword evidence="2" id="KW-1185">Reference proteome</keyword>